<feature type="region of interest" description="Disordered" evidence="1">
    <location>
        <begin position="692"/>
        <end position="742"/>
    </location>
</feature>
<feature type="compositionally biased region" description="Low complexity" evidence="1">
    <location>
        <begin position="151"/>
        <end position="162"/>
    </location>
</feature>
<evidence type="ECO:0000313" key="2">
    <source>
        <dbReference type="EMBL" id="GAP87150.2"/>
    </source>
</evidence>
<dbReference type="STRING" id="77044.A0A1W2TGD8"/>
<proteinExistence type="predicted"/>
<gene>
    <name evidence="2" type="ORF">SAMD00023353_2301280</name>
</gene>
<feature type="compositionally biased region" description="Polar residues" evidence="1">
    <location>
        <begin position="38"/>
        <end position="52"/>
    </location>
</feature>
<dbReference type="Proteomes" id="UP000054516">
    <property type="component" value="Unassembled WGS sequence"/>
</dbReference>
<feature type="region of interest" description="Disordered" evidence="1">
    <location>
        <begin position="1"/>
        <end position="52"/>
    </location>
</feature>
<evidence type="ECO:0000256" key="1">
    <source>
        <dbReference type="SAM" id="MobiDB-lite"/>
    </source>
</evidence>
<evidence type="ECO:0000313" key="3">
    <source>
        <dbReference type="Proteomes" id="UP000054516"/>
    </source>
</evidence>
<accession>A0A1W2TGD8</accession>
<dbReference type="OrthoDB" id="5376710at2759"/>
<organism evidence="2">
    <name type="scientific">Rosellinia necatrix</name>
    <name type="common">White root-rot fungus</name>
    <dbReference type="NCBI Taxonomy" id="77044"/>
    <lineage>
        <taxon>Eukaryota</taxon>
        <taxon>Fungi</taxon>
        <taxon>Dikarya</taxon>
        <taxon>Ascomycota</taxon>
        <taxon>Pezizomycotina</taxon>
        <taxon>Sordariomycetes</taxon>
        <taxon>Xylariomycetidae</taxon>
        <taxon>Xylariales</taxon>
        <taxon>Xylariaceae</taxon>
        <taxon>Rosellinia</taxon>
    </lineage>
</organism>
<protein>
    <submittedName>
        <fullName evidence="2">Uncharacterized protein</fullName>
    </submittedName>
</protein>
<dbReference type="EMBL" id="DF977468">
    <property type="protein sequence ID" value="GAP87150.2"/>
    <property type="molecule type" value="Genomic_DNA"/>
</dbReference>
<feature type="compositionally biased region" description="Basic and acidic residues" evidence="1">
    <location>
        <begin position="719"/>
        <end position="742"/>
    </location>
</feature>
<dbReference type="OMA" id="LQVEYQW"/>
<feature type="region of interest" description="Disordered" evidence="1">
    <location>
        <begin position="150"/>
        <end position="173"/>
    </location>
</feature>
<sequence>MFPPSQQSGNGSGFGPSKRNRRSTSDISSAIKEGKRWFTTSKKPSNTDTTAFPGTVSPFFDPVAADNLNQLRKYTLKIKNATKSINHVDSAWSDYIKHREKCFECCKTLIAPLVQRKESSMVSPTTVTSPRLERQRDQSLDTLSLVAIETSSSTQSSGSRADSPFRPGSHSGQYQKATHDWEATIEFLSNTLRTSLQETYNKYDKGATDEGFERLCADKHFRHTTIFHMRNASISRTMSADLDFFPKYDVRFRNYDEIKKDLAKVRALLGTSGIPQSRTIIEHRISPNGDVMLEFVNAESESYPVLRFRVASSCLRETSSPIFGHMFSAHFLAELDDDLKRSLPLPPTRHVCSDGTEVALYRMPQTELNVEGSLEILLHAAHTHNDKVPREVQFGRFVAIAEACLRYQCTSPLELAVEYRWLPYWRENATDDMLAEALLISYVFGLAKNFTHLSKIAILNMGGPDYVQCKPWPRKIEEKLVAVRSAKIEQVYEICRMTLNEFLCPAPRADPVSSPGHGHTIALPSGLRCPRGDRACDAQNLGWFMKSLAELGLLPAVLPSPALSRGVLVPETQSLLQIIQSLCQITSPPQCHHGGICDFMPAFRDAVEDVSESLAGPTLLDVSGRHGWALSKNGSLRRGTAREGDGGGGEQLFEIITRQSPRDLRAAALTNRRFYQSYRRNETRLLEGIRGAGWAGGPMRATATRHRGRSSAGGSAYDNNKKNKKNGDEDNNDDHHHHDDLVRTWGGIPPPWARFSPDQIFPLENKRLLDNDTNKYAADTRQRAAMGFRVREWEGVGQGSDVMR</sequence>
<dbReference type="AlphaFoldDB" id="A0A1W2TGD8"/>
<reference evidence="2" key="1">
    <citation type="submission" date="2016-03" db="EMBL/GenBank/DDBJ databases">
        <title>Draft genome sequence of Rosellinia necatrix.</title>
        <authorList>
            <person name="Kanematsu S."/>
        </authorList>
    </citation>
    <scope>NUCLEOTIDE SEQUENCE [LARGE SCALE GENOMIC DNA]</scope>
    <source>
        <strain evidence="2">W97</strain>
    </source>
</reference>
<name>A0A1W2TGD8_ROSNE</name>
<keyword evidence="3" id="KW-1185">Reference proteome</keyword>